<organism evidence="6 7">
    <name type="scientific">Burkholderia plantarii</name>
    <dbReference type="NCBI Taxonomy" id="41899"/>
    <lineage>
        <taxon>Bacteria</taxon>
        <taxon>Pseudomonadati</taxon>
        <taxon>Pseudomonadota</taxon>
        <taxon>Betaproteobacteria</taxon>
        <taxon>Burkholderiales</taxon>
        <taxon>Burkholderiaceae</taxon>
        <taxon>Burkholderia</taxon>
    </lineage>
</organism>
<dbReference type="InterPro" id="IPR006311">
    <property type="entry name" value="TAT_signal"/>
</dbReference>
<dbReference type="InterPro" id="IPR045337">
    <property type="entry name" value="MmgE_PrpD_C"/>
</dbReference>
<evidence type="ECO:0000256" key="2">
    <source>
        <dbReference type="SAM" id="MobiDB-lite"/>
    </source>
</evidence>
<keyword evidence="7" id="KW-1185">Reference proteome</keyword>
<feature type="signal peptide" evidence="3">
    <location>
        <begin position="1"/>
        <end position="28"/>
    </location>
</feature>
<evidence type="ECO:0000313" key="6">
    <source>
        <dbReference type="EMBL" id="AJK49174.1"/>
    </source>
</evidence>
<dbReference type="SUPFAM" id="SSF103378">
    <property type="entry name" value="2-methylcitrate dehydratase PrpD"/>
    <property type="match status" value="1"/>
</dbReference>
<dbReference type="NCBIfam" id="TIGR01409">
    <property type="entry name" value="TAT_signal_seq"/>
    <property type="match status" value="1"/>
</dbReference>
<protein>
    <submittedName>
        <fullName evidence="6">2-methylcitrate dehydratase-like protein</fullName>
    </submittedName>
</protein>
<reference evidence="6 7" key="2">
    <citation type="journal article" date="2016" name="Appl. Microbiol. Biotechnol.">
        <title>Mutations improving production and secretion of extracellular lipase by Burkholderia glumae PG1.</title>
        <authorList>
            <person name="Knapp A."/>
            <person name="Voget S."/>
            <person name="Gao R."/>
            <person name="Zaburannyi N."/>
            <person name="Krysciak D."/>
            <person name="Breuer M."/>
            <person name="Hauer B."/>
            <person name="Streit W.R."/>
            <person name="Muller R."/>
            <person name="Daniel R."/>
            <person name="Jaeger K.E."/>
        </authorList>
    </citation>
    <scope>NUCLEOTIDE SEQUENCE [LARGE SCALE GENOMIC DNA]</scope>
    <source>
        <strain evidence="6 7">PG1</strain>
    </source>
</reference>
<accession>A0A0B6S432</accession>
<dbReference type="PROSITE" id="PS51318">
    <property type="entry name" value="TAT"/>
    <property type="match status" value="1"/>
</dbReference>
<feature type="region of interest" description="Disordered" evidence="2">
    <location>
        <begin position="29"/>
        <end position="60"/>
    </location>
</feature>
<sequence>MPMLDRRNFLKTGAAGALASATAGTAFAQSRPAESTASTASTAPAPEAPVPAATAAPAAANPPRVTRMLAEFIQRTSYRDLPAAARREGVRTFMNWVGVAVGGSRDATVERAVAALAPFSGPPQANLLGRTERFDIMNAAFVNGVSSHIFDYDDTHLKTIIHPAGPVASAILAYAQYRPVSGADFLNALVLGIETELRIGNAVYPNHYDVGWHITGTCGVFGSAAAMARLMGLSVQQTVWALGLAASQPVGLRESFGSMNKSFNPGRAAANGMFAAILASRDYTSSDGMIEAKRGWANAISTKQDYREITEGLGTHYESTLNTYKPFACGIVIHPALDAAIQLRNQNRLSADQIERIDLRVHPLVLELTGKKTPRTGLEGKFSIYYAVAIAIIDGAAGEKQFSDAKVRDPRVVALRDKVDAIVDPAIRPEQVDMTITLKDGRKLHMFIRHAIGSTEVPMSDAQLEKKFADLADGILPADQTRALIERCWQVERLDSAAEIVALAVPR</sequence>
<feature type="domain" description="MmgE/PrpD N-terminal" evidence="4">
    <location>
        <begin position="68"/>
        <end position="307"/>
    </location>
</feature>
<proteinExistence type="inferred from homology"/>
<comment type="similarity">
    <text evidence="1">Belongs to the PrpD family.</text>
</comment>
<name>A0A0B6S432_BURPL</name>
<dbReference type="InterPro" id="IPR036148">
    <property type="entry name" value="MmgE/PrpD_sf"/>
</dbReference>
<dbReference type="HOGENOM" id="CLU_026574_2_1_4"/>
<dbReference type="Pfam" id="PF19305">
    <property type="entry name" value="MmgE_PrpD_C"/>
    <property type="match status" value="1"/>
</dbReference>
<evidence type="ECO:0000259" key="5">
    <source>
        <dbReference type="Pfam" id="PF19305"/>
    </source>
</evidence>
<dbReference type="InterPro" id="IPR042188">
    <property type="entry name" value="MmgE/PrpD_sf_2"/>
</dbReference>
<dbReference type="InterPro" id="IPR045336">
    <property type="entry name" value="MmgE_PrpD_N"/>
</dbReference>
<dbReference type="PANTHER" id="PTHR16943">
    <property type="entry name" value="2-METHYLCITRATE DEHYDRATASE-RELATED"/>
    <property type="match status" value="1"/>
</dbReference>
<keyword evidence="3" id="KW-0732">Signal</keyword>
<dbReference type="Proteomes" id="UP000031838">
    <property type="component" value="Chromosome 2"/>
</dbReference>
<evidence type="ECO:0000259" key="4">
    <source>
        <dbReference type="Pfam" id="PF03972"/>
    </source>
</evidence>
<dbReference type="InterPro" id="IPR019546">
    <property type="entry name" value="TAT_signal_bac_arc"/>
</dbReference>
<dbReference type="EMBL" id="CP002581">
    <property type="protein sequence ID" value="AJK49174.1"/>
    <property type="molecule type" value="Genomic_DNA"/>
</dbReference>
<dbReference type="KEGG" id="bgp:BGL_2c10960"/>
<evidence type="ECO:0000256" key="3">
    <source>
        <dbReference type="SAM" id="SignalP"/>
    </source>
</evidence>
<dbReference type="Gene3D" id="3.30.1330.120">
    <property type="entry name" value="2-methylcitrate dehydratase PrpD"/>
    <property type="match status" value="1"/>
</dbReference>
<dbReference type="InterPro" id="IPR005656">
    <property type="entry name" value="MmgE_PrpD"/>
</dbReference>
<dbReference type="RefSeq" id="WP_042627686.1">
    <property type="nucleotide sequence ID" value="NZ_CP002581.1"/>
</dbReference>
<feature type="chain" id="PRO_5002109810" evidence="3">
    <location>
        <begin position="29"/>
        <end position="507"/>
    </location>
</feature>
<reference evidence="7" key="1">
    <citation type="submission" date="2011-03" db="EMBL/GenBank/DDBJ databases">
        <authorList>
            <person name="Voget S."/>
            <person name="Streit W.R."/>
            <person name="Jaeger K.E."/>
            <person name="Daniel R."/>
        </authorList>
    </citation>
    <scope>NUCLEOTIDE SEQUENCE [LARGE SCALE GENOMIC DNA]</scope>
    <source>
        <strain evidence="7">PG1</strain>
    </source>
</reference>
<evidence type="ECO:0000256" key="1">
    <source>
        <dbReference type="ARBA" id="ARBA00006174"/>
    </source>
</evidence>
<feature type="domain" description="MmgE/PrpD C-terminal" evidence="5">
    <location>
        <begin position="327"/>
        <end position="490"/>
    </location>
</feature>
<gene>
    <name evidence="6" type="ORF">BGL_2c10960</name>
</gene>
<dbReference type="InterPro" id="IPR042183">
    <property type="entry name" value="MmgE/PrpD_sf_1"/>
</dbReference>
<dbReference type="GO" id="GO:0016829">
    <property type="term" value="F:lyase activity"/>
    <property type="evidence" value="ECO:0007669"/>
    <property type="project" value="InterPro"/>
</dbReference>
<dbReference type="Gene3D" id="1.10.4100.10">
    <property type="entry name" value="2-methylcitrate dehydratase PrpD"/>
    <property type="match status" value="1"/>
</dbReference>
<dbReference type="Pfam" id="PF03972">
    <property type="entry name" value="MmgE_PrpD_N"/>
    <property type="match status" value="1"/>
</dbReference>
<dbReference type="AlphaFoldDB" id="A0A0B6S432"/>
<evidence type="ECO:0000313" key="7">
    <source>
        <dbReference type="Proteomes" id="UP000031838"/>
    </source>
</evidence>
<dbReference type="PANTHER" id="PTHR16943:SF8">
    <property type="entry name" value="2-METHYLCITRATE DEHYDRATASE"/>
    <property type="match status" value="1"/>
</dbReference>